<sequence length="303" mass="32487">MPYRYYTADVFTDQIFGGNPLAVFPDARAIDPEQMQHIAREFNLSETVFVLPPEQGGTRRLRIFTPQVELPFAGHPTVGTAFVLAAIGDISLTGERTEIVFEEGVGPVPVTVEARNSQPVSCTLSAAQMPEYGPEPPAAADLAAVLSLETRAIAAPARAISCGVPFLFVPITNLDALGRIRLELTQWQRVLGGAWASMIFAFVVGADPERADYLRARMFAPSVGVLEDPATGSAVTALAGYLALEDPLVHGTCSYLVEQGVEMGRPSFLNLQYDLQDGQLTAIRVGGRVVLVSKGEFGPGTRP</sequence>
<name>U5QEC5_GLOK1</name>
<dbReference type="GO" id="GO:0016853">
    <property type="term" value="F:isomerase activity"/>
    <property type="evidence" value="ECO:0007669"/>
    <property type="project" value="TreeGrafter"/>
</dbReference>
<evidence type="ECO:0000313" key="3">
    <source>
        <dbReference type="Proteomes" id="UP000017396"/>
    </source>
</evidence>
<dbReference type="PATRIC" id="fig|1183438.3.peg.1023"/>
<gene>
    <name evidence="2" type="ORF">GKIL_1030</name>
</gene>
<dbReference type="GO" id="GO:0005737">
    <property type="term" value="C:cytoplasm"/>
    <property type="evidence" value="ECO:0007669"/>
    <property type="project" value="TreeGrafter"/>
</dbReference>
<evidence type="ECO:0000313" key="2">
    <source>
        <dbReference type="EMBL" id="AGY57276.1"/>
    </source>
</evidence>
<keyword evidence="3" id="KW-1185">Reference proteome</keyword>
<dbReference type="EMBL" id="CP003587">
    <property type="protein sequence ID" value="AGY57276.1"/>
    <property type="molecule type" value="Genomic_DNA"/>
</dbReference>
<dbReference type="InterPro" id="IPR003719">
    <property type="entry name" value="Phenazine_PhzF-like"/>
</dbReference>
<dbReference type="PANTHER" id="PTHR13774">
    <property type="entry name" value="PHENAZINE BIOSYNTHESIS PROTEIN"/>
    <property type="match status" value="1"/>
</dbReference>
<dbReference type="AlphaFoldDB" id="U5QEC5"/>
<accession>U5QEC5</accession>
<dbReference type="Proteomes" id="UP000017396">
    <property type="component" value="Chromosome"/>
</dbReference>
<dbReference type="Gene3D" id="3.10.310.10">
    <property type="entry name" value="Diaminopimelate Epimerase, Chain A, domain 1"/>
    <property type="match status" value="2"/>
</dbReference>
<proteinExistence type="predicted"/>
<organism evidence="2 3">
    <name type="scientific">Gloeobacter kilaueensis (strain ATCC BAA-2537 / CCAP 1431/1 / ULC 316 / JS1)</name>
    <dbReference type="NCBI Taxonomy" id="1183438"/>
    <lineage>
        <taxon>Bacteria</taxon>
        <taxon>Bacillati</taxon>
        <taxon>Cyanobacteriota</taxon>
        <taxon>Cyanophyceae</taxon>
        <taxon>Gloeobacterales</taxon>
        <taxon>Gloeobacteraceae</taxon>
        <taxon>Gloeobacter</taxon>
    </lineage>
</organism>
<dbReference type="PANTHER" id="PTHR13774:SF32">
    <property type="entry name" value="ANTISENSE-ENHANCING SEQUENCE 1"/>
    <property type="match status" value="1"/>
</dbReference>
<dbReference type="NCBIfam" id="TIGR00654">
    <property type="entry name" value="PhzF_family"/>
    <property type="match status" value="1"/>
</dbReference>
<feature type="active site" evidence="1">
    <location>
        <position position="46"/>
    </location>
</feature>
<protein>
    <submittedName>
        <fullName evidence="2">Phenazine biosynthesis protein PhzF family</fullName>
    </submittedName>
</protein>
<dbReference type="KEGG" id="glj:GKIL_1030"/>
<dbReference type="RefSeq" id="WP_023172344.1">
    <property type="nucleotide sequence ID" value="NC_022600.1"/>
</dbReference>
<dbReference type="OrthoDB" id="9788221at2"/>
<dbReference type="SUPFAM" id="SSF54506">
    <property type="entry name" value="Diaminopimelate epimerase-like"/>
    <property type="match status" value="1"/>
</dbReference>
<dbReference type="Pfam" id="PF02567">
    <property type="entry name" value="PhzC-PhzF"/>
    <property type="match status" value="1"/>
</dbReference>
<dbReference type="PIRSF" id="PIRSF016184">
    <property type="entry name" value="PhzC_PhzF"/>
    <property type="match status" value="1"/>
</dbReference>
<dbReference type="HOGENOM" id="CLU_048756_0_1_3"/>
<evidence type="ECO:0000256" key="1">
    <source>
        <dbReference type="PIRSR" id="PIRSR016184-1"/>
    </source>
</evidence>
<reference evidence="2 3" key="1">
    <citation type="journal article" date="2013" name="PLoS ONE">
        <title>Cultivation and Complete Genome Sequencing of Gloeobacter kilaueensis sp. nov., from a Lava Cave in Kilauea Caldera, Hawai'i.</title>
        <authorList>
            <person name="Saw J.H."/>
            <person name="Schatz M."/>
            <person name="Brown M.V."/>
            <person name="Kunkel D.D."/>
            <person name="Foster J.S."/>
            <person name="Shick H."/>
            <person name="Christensen S."/>
            <person name="Hou S."/>
            <person name="Wan X."/>
            <person name="Donachie S.P."/>
        </authorList>
    </citation>
    <scope>NUCLEOTIDE SEQUENCE [LARGE SCALE GENOMIC DNA]</scope>
    <source>
        <strain evidence="3">JS</strain>
    </source>
</reference>
<dbReference type="eggNOG" id="COG0384">
    <property type="taxonomic scope" value="Bacteria"/>
</dbReference>